<sequence length="174" mass="18742">MGRGDPHHHPGRNVLDPVLIGILGILAGALVVAAYHCIGANISLRRRQLEERSRHHQVTRQHPRRQRPAHDAEPSQATPGQPGRVFVYGKGSDGKRSYEERTCAVCLGEYEDGELIRALPGCLHAFHAACVDTWLSSHASCPLCRGCTEPQPNASNVAESSGVVESRGGGEASE</sequence>
<reference evidence="2" key="1">
    <citation type="journal article" date="2023" name="Front. Plant Sci.">
        <title>Chromosomal-level genome assembly of Melastoma candidum provides insights into trichome evolution.</title>
        <authorList>
            <person name="Zhong Y."/>
            <person name="Wu W."/>
            <person name="Sun C."/>
            <person name="Zou P."/>
            <person name="Liu Y."/>
            <person name="Dai S."/>
            <person name="Zhou R."/>
        </authorList>
    </citation>
    <scope>NUCLEOTIDE SEQUENCE [LARGE SCALE GENOMIC DNA]</scope>
</reference>
<dbReference type="Proteomes" id="UP001057402">
    <property type="component" value="Chromosome 4"/>
</dbReference>
<comment type="caution">
    <text evidence="1">The sequence shown here is derived from an EMBL/GenBank/DDBJ whole genome shotgun (WGS) entry which is preliminary data.</text>
</comment>
<evidence type="ECO:0000313" key="2">
    <source>
        <dbReference type="Proteomes" id="UP001057402"/>
    </source>
</evidence>
<gene>
    <name evidence="1" type="ORF">MLD38_016070</name>
</gene>
<dbReference type="EMBL" id="CM042883">
    <property type="protein sequence ID" value="KAI4378613.1"/>
    <property type="molecule type" value="Genomic_DNA"/>
</dbReference>
<protein>
    <submittedName>
        <fullName evidence="1">Uncharacterized protein</fullName>
    </submittedName>
</protein>
<organism evidence="1 2">
    <name type="scientific">Melastoma candidum</name>
    <dbReference type="NCBI Taxonomy" id="119954"/>
    <lineage>
        <taxon>Eukaryota</taxon>
        <taxon>Viridiplantae</taxon>
        <taxon>Streptophyta</taxon>
        <taxon>Embryophyta</taxon>
        <taxon>Tracheophyta</taxon>
        <taxon>Spermatophyta</taxon>
        <taxon>Magnoliopsida</taxon>
        <taxon>eudicotyledons</taxon>
        <taxon>Gunneridae</taxon>
        <taxon>Pentapetalae</taxon>
        <taxon>rosids</taxon>
        <taxon>malvids</taxon>
        <taxon>Myrtales</taxon>
        <taxon>Melastomataceae</taxon>
        <taxon>Melastomatoideae</taxon>
        <taxon>Melastomateae</taxon>
        <taxon>Melastoma</taxon>
    </lineage>
</organism>
<proteinExistence type="predicted"/>
<keyword evidence="2" id="KW-1185">Reference proteome</keyword>
<evidence type="ECO:0000313" key="1">
    <source>
        <dbReference type="EMBL" id="KAI4378613.1"/>
    </source>
</evidence>
<accession>A0ACB9RI28</accession>
<name>A0ACB9RI28_9MYRT</name>